<dbReference type="InterPro" id="IPR018114">
    <property type="entry name" value="TRYPSIN_HIS"/>
</dbReference>
<dbReference type="GO" id="GO:0004252">
    <property type="term" value="F:serine-type endopeptidase activity"/>
    <property type="evidence" value="ECO:0007669"/>
    <property type="project" value="InterPro"/>
</dbReference>
<dbReference type="PANTHER" id="PTHR24252">
    <property type="entry name" value="ACROSIN-RELATED"/>
    <property type="match status" value="1"/>
</dbReference>
<dbReference type="CDD" id="cd00190">
    <property type="entry name" value="Tryp_SPc"/>
    <property type="match status" value="1"/>
</dbReference>
<dbReference type="FunFam" id="2.40.10.10:FF:000002">
    <property type="entry name" value="Transmembrane protease serine"/>
    <property type="match status" value="1"/>
</dbReference>
<dbReference type="SMART" id="SM00020">
    <property type="entry name" value="Tryp_SPc"/>
    <property type="match status" value="1"/>
</dbReference>
<keyword evidence="3" id="KW-0720">Serine protease</keyword>
<keyword evidence="6" id="KW-1185">Reference proteome</keyword>
<keyword evidence="1" id="KW-1015">Disulfide bond</keyword>
<dbReference type="Proteomes" id="UP000440578">
    <property type="component" value="Unassembled WGS sequence"/>
</dbReference>
<comment type="similarity">
    <text evidence="2">Belongs to the peptidase S1 family. CLIP subfamily.</text>
</comment>
<evidence type="ECO:0000256" key="1">
    <source>
        <dbReference type="ARBA" id="ARBA00023157"/>
    </source>
</evidence>
<evidence type="ECO:0000256" key="2">
    <source>
        <dbReference type="ARBA" id="ARBA00024195"/>
    </source>
</evidence>
<feature type="domain" description="Peptidase S1" evidence="4">
    <location>
        <begin position="30"/>
        <end position="239"/>
    </location>
</feature>
<dbReference type="PROSITE" id="PS50240">
    <property type="entry name" value="TRYPSIN_DOM"/>
    <property type="match status" value="1"/>
</dbReference>
<dbReference type="InterPro" id="IPR001314">
    <property type="entry name" value="Peptidase_S1A"/>
</dbReference>
<proteinExistence type="inferred from homology"/>
<dbReference type="InterPro" id="IPR009003">
    <property type="entry name" value="Peptidase_S1_PA"/>
</dbReference>
<gene>
    <name evidence="5" type="primary">TRYP_4</name>
    <name evidence="5" type="ORF">FJT64_020347</name>
</gene>
<dbReference type="Gene3D" id="2.40.10.10">
    <property type="entry name" value="Trypsin-like serine proteases"/>
    <property type="match status" value="2"/>
</dbReference>
<name>A0A6A4WT80_AMPAM</name>
<dbReference type="InterPro" id="IPR043504">
    <property type="entry name" value="Peptidase_S1_PA_chymotrypsin"/>
</dbReference>
<dbReference type="GO" id="GO:0006508">
    <property type="term" value="P:proteolysis"/>
    <property type="evidence" value="ECO:0007669"/>
    <property type="project" value="UniProtKB-KW"/>
</dbReference>
<organism evidence="5 6">
    <name type="scientific">Amphibalanus amphitrite</name>
    <name type="common">Striped barnacle</name>
    <name type="synonym">Balanus amphitrite</name>
    <dbReference type="NCBI Taxonomy" id="1232801"/>
    <lineage>
        <taxon>Eukaryota</taxon>
        <taxon>Metazoa</taxon>
        <taxon>Ecdysozoa</taxon>
        <taxon>Arthropoda</taxon>
        <taxon>Crustacea</taxon>
        <taxon>Multicrustacea</taxon>
        <taxon>Cirripedia</taxon>
        <taxon>Thoracica</taxon>
        <taxon>Thoracicalcarea</taxon>
        <taxon>Balanomorpha</taxon>
        <taxon>Balanoidea</taxon>
        <taxon>Balanidae</taxon>
        <taxon>Amphibalaninae</taxon>
        <taxon>Amphibalanus</taxon>
    </lineage>
</organism>
<dbReference type="Pfam" id="PF00089">
    <property type="entry name" value="Trypsin"/>
    <property type="match status" value="2"/>
</dbReference>
<evidence type="ECO:0000313" key="5">
    <source>
        <dbReference type="EMBL" id="KAF0308459.1"/>
    </source>
</evidence>
<comment type="caution">
    <text evidence="5">The sequence shown here is derived from an EMBL/GenBank/DDBJ whole genome shotgun (WGS) entry which is preliminary data.</text>
</comment>
<dbReference type="SUPFAM" id="SSF50494">
    <property type="entry name" value="Trypsin-like serine proteases"/>
    <property type="match status" value="1"/>
</dbReference>
<reference evidence="5 6" key="1">
    <citation type="submission" date="2019-07" db="EMBL/GenBank/DDBJ databases">
        <title>Draft genome assembly of a fouling barnacle, Amphibalanus amphitrite (Darwin, 1854): The first reference genome for Thecostraca.</title>
        <authorList>
            <person name="Kim W."/>
        </authorList>
    </citation>
    <scope>NUCLEOTIDE SEQUENCE [LARGE SCALE GENOMIC DNA]</scope>
    <source>
        <strain evidence="5">SNU_AA5</strain>
        <tissue evidence="5">Soma without cirri and trophi</tissue>
    </source>
</reference>
<keyword evidence="3" id="KW-0378">Hydrolase</keyword>
<evidence type="ECO:0000256" key="3">
    <source>
        <dbReference type="RuleBase" id="RU363034"/>
    </source>
</evidence>
<dbReference type="PRINTS" id="PR00722">
    <property type="entry name" value="CHYMOTRYPSIN"/>
</dbReference>
<dbReference type="AlphaFoldDB" id="A0A6A4WT80"/>
<evidence type="ECO:0000259" key="4">
    <source>
        <dbReference type="PROSITE" id="PS50240"/>
    </source>
</evidence>
<evidence type="ECO:0000313" key="6">
    <source>
        <dbReference type="Proteomes" id="UP000440578"/>
    </source>
</evidence>
<dbReference type="OrthoDB" id="6364259at2759"/>
<dbReference type="InterPro" id="IPR001254">
    <property type="entry name" value="Trypsin_dom"/>
</dbReference>
<accession>A0A6A4WT80</accession>
<dbReference type="PANTHER" id="PTHR24252:SF7">
    <property type="entry name" value="HYALIN"/>
    <property type="match status" value="1"/>
</dbReference>
<sequence>MNLPRAGPCAPTVADVPCGQRQILAARFKVVGGREAYPGQYPWAASVQMNGRHVCGASIVSSRYVVTASHCLHGRPQPSLSVVVGEHTLSKQESSEQRLPVVRTFPHEKYRYPSFKNDIAVLELGGEVIGLCSEWKRGKQADVLQRVHVPLVAPATCSGWFSEAGRRVHIGRGQICAGFKAGGKDGCQGDSGGPLVTDEGGHHTLVGVVSAGIGCARPNLPGIYTDVHLFTEWIVSKTRASRGGRGDRRS</sequence>
<dbReference type="EMBL" id="VIIS01000485">
    <property type="protein sequence ID" value="KAF0308459.1"/>
    <property type="molecule type" value="Genomic_DNA"/>
</dbReference>
<dbReference type="PROSITE" id="PS00135">
    <property type="entry name" value="TRYPSIN_SER"/>
    <property type="match status" value="1"/>
</dbReference>
<dbReference type="PROSITE" id="PS00134">
    <property type="entry name" value="TRYPSIN_HIS"/>
    <property type="match status" value="1"/>
</dbReference>
<dbReference type="InterPro" id="IPR033116">
    <property type="entry name" value="TRYPSIN_SER"/>
</dbReference>
<protein>
    <submittedName>
        <fullName evidence="5">Trypsin-1</fullName>
    </submittedName>
</protein>
<keyword evidence="3" id="KW-0645">Protease</keyword>